<keyword evidence="2" id="KW-1185">Reference proteome</keyword>
<protein>
    <submittedName>
        <fullName evidence="1">Uncharacterized protein</fullName>
    </submittedName>
</protein>
<proteinExistence type="predicted"/>
<sequence length="98" mass="10482">MTCGLATQARATAHRAALALLRSVYGGPSGECAMRILTQLLLAGHRAPRRSLQTTACARDLSTRATTCPVSCDDQPVLARDGRVRILKNYPTSKTSGR</sequence>
<evidence type="ECO:0000313" key="1">
    <source>
        <dbReference type="EMBL" id="KZV88900.1"/>
    </source>
</evidence>
<accession>A0A165FFB9</accession>
<dbReference type="InParanoid" id="A0A165FFB9"/>
<dbReference type="Proteomes" id="UP000077266">
    <property type="component" value="Unassembled WGS sequence"/>
</dbReference>
<evidence type="ECO:0000313" key="2">
    <source>
        <dbReference type="Proteomes" id="UP000077266"/>
    </source>
</evidence>
<organism evidence="1 2">
    <name type="scientific">Exidia glandulosa HHB12029</name>
    <dbReference type="NCBI Taxonomy" id="1314781"/>
    <lineage>
        <taxon>Eukaryota</taxon>
        <taxon>Fungi</taxon>
        <taxon>Dikarya</taxon>
        <taxon>Basidiomycota</taxon>
        <taxon>Agaricomycotina</taxon>
        <taxon>Agaricomycetes</taxon>
        <taxon>Auriculariales</taxon>
        <taxon>Exidiaceae</taxon>
        <taxon>Exidia</taxon>
    </lineage>
</organism>
<reference evidence="1 2" key="1">
    <citation type="journal article" date="2016" name="Mol. Biol. Evol.">
        <title>Comparative Genomics of Early-Diverging Mushroom-Forming Fungi Provides Insights into the Origins of Lignocellulose Decay Capabilities.</title>
        <authorList>
            <person name="Nagy L.G."/>
            <person name="Riley R."/>
            <person name="Tritt A."/>
            <person name="Adam C."/>
            <person name="Daum C."/>
            <person name="Floudas D."/>
            <person name="Sun H."/>
            <person name="Yadav J.S."/>
            <person name="Pangilinan J."/>
            <person name="Larsson K.H."/>
            <person name="Matsuura K."/>
            <person name="Barry K."/>
            <person name="Labutti K."/>
            <person name="Kuo R."/>
            <person name="Ohm R.A."/>
            <person name="Bhattacharya S.S."/>
            <person name="Shirouzu T."/>
            <person name="Yoshinaga Y."/>
            <person name="Martin F.M."/>
            <person name="Grigoriev I.V."/>
            <person name="Hibbett D.S."/>
        </authorList>
    </citation>
    <scope>NUCLEOTIDE SEQUENCE [LARGE SCALE GENOMIC DNA]</scope>
    <source>
        <strain evidence="1 2">HHB12029</strain>
    </source>
</reference>
<dbReference type="AlphaFoldDB" id="A0A165FFB9"/>
<name>A0A165FFB9_EXIGL</name>
<dbReference type="EMBL" id="KV426087">
    <property type="protein sequence ID" value="KZV88900.1"/>
    <property type="molecule type" value="Genomic_DNA"/>
</dbReference>
<gene>
    <name evidence="1" type="ORF">EXIGLDRAFT_722155</name>
</gene>